<protein>
    <submittedName>
        <fullName evidence="1">Uncharacterized protein</fullName>
    </submittedName>
</protein>
<keyword evidence="2" id="KW-1185">Reference proteome</keyword>
<evidence type="ECO:0000313" key="1">
    <source>
        <dbReference type="EMBL" id="WVZ58899.1"/>
    </source>
</evidence>
<accession>A0AAQ3SRN7</accession>
<dbReference type="EMBL" id="CP144746">
    <property type="protein sequence ID" value="WVZ58899.1"/>
    <property type="molecule type" value="Genomic_DNA"/>
</dbReference>
<sequence>MPSILHAAAAPSFLSTRGNSRTSITFPRYPQAAMGFSLSPIASSKEAARASSSMGAPLLLQASSTPPRPRRAMPCNFPDVAAPRRSDFPRQFPSAWGFLLGVDARVPAFQAAGAAPHRSSSSRRSFARHDFPLITNVDAHKVLEKSDLWNNSEPEGEVSWLGDASSRRQLVPASTSPLLRPSVSISTLPSVMPAFEPMNLMLVMFGGGRRRAFSYAHACPAFVPHLFCRARFPRAVTICHGAHAVDIIV</sequence>
<dbReference type="AlphaFoldDB" id="A0AAQ3SRN7"/>
<dbReference type="Proteomes" id="UP001341281">
    <property type="component" value="Chromosome 02"/>
</dbReference>
<name>A0AAQ3SRN7_PASNO</name>
<evidence type="ECO:0000313" key="2">
    <source>
        <dbReference type="Proteomes" id="UP001341281"/>
    </source>
</evidence>
<reference evidence="1 2" key="1">
    <citation type="submission" date="2024-02" db="EMBL/GenBank/DDBJ databases">
        <title>High-quality chromosome-scale genome assembly of Pensacola bahiagrass (Paspalum notatum Flugge var. saurae).</title>
        <authorList>
            <person name="Vega J.M."/>
            <person name="Podio M."/>
            <person name="Orjuela J."/>
            <person name="Siena L.A."/>
            <person name="Pessino S.C."/>
            <person name="Combes M.C."/>
            <person name="Mariac C."/>
            <person name="Albertini E."/>
            <person name="Pupilli F."/>
            <person name="Ortiz J.P.A."/>
            <person name="Leblanc O."/>
        </authorList>
    </citation>
    <scope>NUCLEOTIDE SEQUENCE [LARGE SCALE GENOMIC DNA]</scope>
    <source>
        <strain evidence="1">R1</strain>
        <tissue evidence="1">Leaf</tissue>
    </source>
</reference>
<proteinExistence type="predicted"/>
<organism evidence="1 2">
    <name type="scientific">Paspalum notatum var. saurae</name>
    <dbReference type="NCBI Taxonomy" id="547442"/>
    <lineage>
        <taxon>Eukaryota</taxon>
        <taxon>Viridiplantae</taxon>
        <taxon>Streptophyta</taxon>
        <taxon>Embryophyta</taxon>
        <taxon>Tracheophyta</taxon>
        <taxon>Spermatophyta</taxon>
        <taxon>Magnoliopsida</taxon>
        <taxon>Liliopsida</taxon>
        <taxon>Poales</taxon>
        <taxon>Poaceae</taxon>
        <taxon>PACMAD clade</taxon>
        <taxon>Panicoideae</taxon>
        <taxon>Andropogonodae</taxon>
        <taxon>Paspaleae</taxon>
        <taxon>Paspalinae</taxon>
        <taxon>Paspalum</taxon>
    </lineage>
</organism>
<gene>
    <name evidence="1" type="ORF">U9M48_009121</name>
</gene>